<dbReference type="RefSeq" id="WP_094572756.1">
    <property type="nucleotide sequence ID" value="NZ_CP022743.1"/>
</dbReference>
<evidence type="ECO:0000313" key="1">
    <source>
        <dbReference type="EMBL" id="ASU36789.1"/>
    </source>
</evidence>
<keyword evidence="2" id="KW-1185">Reference proteome</keyword>
<dbReference type="Proteomes" id="UP000215002">
    <property type="component" value="Chromosome"/>
</dbReference>
<accession>A0A223P3S5</accession>
<proteinExistence type="predicted"/>
<dbReference type="OrthoDB" id="5329963at2"/>
<sequence length="197" mass="23019">MIKRIIRYIIRRNVVIPEYEEKRAIILSYKKKYNPSIFVETGTFLGDTIECLRKDFKFLYSIELSEELASRAQARFSAYENVKIINGSSDVELEHILREVKEPMLFWLDGHYSGEFTYNNEYIKTAKGDLNTPVVSELELIFNSELPHVILIDDARFFNGTDDYPAIRTLKNMLKKSKVKRELSVKRDIIRIVPTSA</sequence>
<protein>
    <recommendedName>
        <fullName evidence="3">Class I SAM-dependent methyltransferase</fullName>
    </recommendedName>
</protein>
<evidence type="ECO:0008006" key="3">
    <source>
        <dbReference type="Google" id="ProtNLM"/>
    </source>
</evidence>
<dbReference type="SUPFAM" id="SSF53335">
    <property type="entry name" value="S-adenosyl-L-methionine-dependent methyltransferases"/>
    <property type="match status" value="1"/>
</dbReference>
<dbReference type="KEGG" id="muc:MuYL_4906"/>
<gene>
    <name evidence="1" type="ORF">MuYL_4906</name>
</gene>
<dbReference type="Gene3D" id="3.40.50.150">
    <property type="entry name" value="Vaccinia Virus protein VP39"/>
    <property type="match status" value="1"/>
</dbReference>
<dbReference type="AlphaFoldDB" id="A0A223P3S5"/>
<dbReference type="InterPro" id="IPR029063">
    <property type="entry name" value="SAM-dependent_MTases_sf"/>
</dbReference>
<reference evidence="1 2" key="1">
    <citation type="submission" date="2017-08" db="EMBL/GenBank/DDBJ databases">
        <title>Complete genome sequence of Mucilaginibacter sp. strain BJC16-A31.</title>
        <authorList>
            <consortium name="Henan University of Science and Technology"/>
            <person name="You X."/>
        </authorList>
    </citation>
    <scope>NUCLEOTIDE SEQUENCE [LARGE SCALE GENOMIC DNA]</scope>
    <source>
        <strain evidence="1 2">BJC16-A31</strain>
    </source>
</reference>
<name>A0A223P3S5_9SPHI</name>
<dbReference type="EMBL" id="CP022743">
    <property type="protein sequence ID" value="ASU36789.1"/>
    <property type="molecule type" value="Genomic_DNA"/>
</dbReference>
<organism evidence="1 2">
    <name type="scientific">Mucilaginibacter xinganensis</name>
    <dbReference type="NCBI Taxonomy" id="1234841"/>
    <lineage>
        <taxon>Bacteria</taxon>
        <taxon>Pseudomonadati</taxon>
        <taxon>Bacteroidota</taxon>
        <taxon>Sphingobacteriia</taxon>
        <taxon>Sphingobacteriales</taxon>
        <taxon>Sphingobacteriaceae</taxon>
        <taxon>Mucilaginibacter</taxon>
    </lineage>
</organism>
<evidence type="ECO:0000313" key="2">
    <source>
        <dbReference type="Proteomes" id="UP000215002"/>
    </source>
</evidence>